<evidence type="ECO:0000313" key="4">
    <source>
        <dbReference type="EMBL" id="OBZ91807.1"/>
    </source>
</evidence>
<dbReference type="Pfam" id="PF00400">
    <property type="entry name" value="WD40"/>
    <property type="match status" value="1"/>
</dbReference>
<evidence type="ECO:0000256" key="1">
    <source>
        <dbReference type="ARBA" id="ARBA00004123"/>
    </source>
</evidence>
<dbReference type="SMART" id="SM00320">
    <property type="entry name" value="WD40"/>
    <property type="match status" value="4"/>
</dbReference>
<dbReference type="InterPro" id="IPR015943">
    <property type="entry name" value="WD40/YVTN_repeat-like_dom_sf"/>
</dbReference>
<dbReference type="InterPro" id="IPR052416">
    <property type="entry name" value="GTF3C_component"/>
</dbReference>
<dbReference type="InterPro" id="IPR036322">
    <property type="entry name" value="WD40_repeat_dom_sf"/>
</dbReference>
<sequence>MPYYSIKEYSDLYEEAAKSNLYSKVLTSDKEWKIASENLDCILSPNELKIVTGISTLKTRTLKAFQSIDLSRDIKYKRGFILNVGFSIWGLDFVPKVSDSAIEYLAIGGYYSTEEHHMIKEDAKKEERYNMVQIWELPSTTNQQSQSVKLAMCILHKFGPITELKWAPCSAYDEQKLGIVAILFVDGSIRIFVIPHPNYVRSKEGLTDDTITIQLESPRLCLETHQANALCLSWGGQGRLACGTASGMIVVWDILGSLLEGKPKVIVSISNASQVAIRCISWGSLFGQNTLFSSDFDGNILLHDLDDPHMPFKMIRRRTTFISISGTGHSYGFLFSEADGLVRRNLSYIARKAINLNAHSSHVWSISVSPHHGVMASVSSNGNAMVKMFAHDEIELTAKHKNPEYTLYKLIFDNDTQTFRFVDGIKPNLSLPERAYHTVFAVPCIALQKIAWNPNKNASGWIASGGKAGLCRIEFTGCT</sequence>
<evidence type="ECO:0000313" key="5">
    <source>
        <dbReference type="Proteomes" id="UP000093000"/>
    </source>
</evidence>
<dbReference type="GO" id="GO:0005634">
    <property type="term" value="C:nucleus"/>
    <property type="evidence" value="ECO:0007669"/>
    <property type="project" value="UniProtKB-SubCell"/>
</dbReference>
<keyword evidence="3" id="KW-0539">Nucleus</keyword>
<dbReference type="InterPro" id="IPR001680">
    <property type="entry name" value="WD40_rpt"/>
</dbReference>
<dbReference type="PANTHER" id="PTHR15052:SF2">
    <property type="entry name" value="GENERAL TRANSCRIPTION FACTOR 3C POLYPEPTIDE 2"/>
    <property type="match status" value="1"/>
</dbReference>
<dbReference type="InParanoid" id="A0A1C7NRQ8"/>
<dbReference type="PANTHER" id="PTHR15052">
    <property type="entry name" value="RNA POLYMERASE III TRANSCRIPTION INITIATION FACTOR COMPLEX SUBUNIT"/>
    <property type="match status" value="1"/>
</dbReference>
<accession>A0A1C7NRQ8</accession>
<dbReference type="GO" id="GO:0000127">
    <property type="term" value="C:transcription factor TFIIIC complex"/>
    <property type="evidence" value="ECO:0007669"/>
    <property type="project" value="TreeGrafter"/>
</dbReference>
<dbReference type="FunCoup" id="A0A1C7NRQ8">
    <property type="interactions" value="4"/>
</dbReference>
<keyword evidence="2" id="KW-0804">Transcription</keyword>
<gene>
    <name evidence="4" type="primary">sfc6_1</name>
    <name evidence="4" type="ORF">A0J61_00159</name>
</gene>
<dbReference type="OrthoDB" id="4703at2759"/>
<dbReference type="Gene3D" id="2.130.10.10">
    <property type="entry name" value="YVTN repeat-like/Quinoprotein amine dehydrogenase"/>
    <property type="match status" value="1"/>
</dbReference>
<name>A0A1C7NRQ8_9FUNG</name>
<comment type="caution">
    <text evidence="4">The sequence shown here is derived from an EMBL/GenBank/DDBJ whole genome shotgun (WGS) entry which is preliminary data.</text>
</comment>
<proteinExistence type="predicted"/>
<dbReference type="Proteomes" id="UP000093000">
    <property type="component" value="Unassembled WGS sequence"/>
</dbReference>
<organism evidence="4 5">
    <name type="scientific">Choanephora cucurbitarum</name>
    <dbReference type="NCBI Taxonomy" id="101091"/>
    <lineage>
        <taxon>Eukaryota</taxon>
        <taxon>Fungi</taxon>
        <taxon>Fungi incertae sedis</taxon>
        <taxon>Mucoromycota</taxon>
        <taxon>Mucoromycotina</taxon>
        <taxon>Mucoromycetes</taxon>
        <taxon>Mucorales</taxon>
        <taxon>Mucorineae</taxon>
        <taxon>Choanephoraceae</taxon>
        <taxon>Choanephoroideae</taxon>
        <taxon>Choanephora</taxon>
    </lineage>
</organism>
<evidence type="ECO:0000256" key="2">
    <source>
        <dbReference type="ARBA" id="ARBA00023163"/>
    </source>
</evidence>
<dbReference type="GO" id="GO:0006383">
    <property type="term" value="P:transcription by RNA polymerase III"/>
    <property type="evidence" value="ECO:0007669"/>
    <property type="project" value="TreeGrafter"/>
</dbReference>
<dbReference type="AlphaFoldDB" id="A0A1C7NRQ8"/>
<dbReference type="EMBL" id="LUGH01000003">
    <property type="protein sequence ID" value="OBZ91807.1"/>
    <property type="molecule type" value="Genomic_DNA"/>
</dbReference>
<evidence type="ECO:0000256" key="3">
    <source>
        <dbReference type="ARBA" id="ARBA00023242"/>
    </source>
</evidence>
<keyword evidence="5" id="KW-1185">Reference proteome</keyword>
<dbReference type="SUPFAM" id="SSF50978">
    <property type="entry name" value="WD40 repeat-like"/>
    <property type="match status" value="1"/>
</dbReference>
<dbReference type="STRING" id="101091.A0A1C7NRQ8"/>
<protein>
    <submittedName>
        <fullName evidence="4">Transcription factor tau subunit sfc6</fullName>
    </submittedName>
</protein>
<reference evidence="4 5" key="1">
    <citation type="submission" date="2016-03" db="EMBL/GenBank/DDBJ databases">
        <title>Choanephora cucurbitarum.</title>
        <authorList>
            <person name="Min B."/>
            <person name="Park H."/>
            <person name="Park J.-H."/>
            <person name="Shin H.-D."/>
            <person name="Choi I.-G."/>
        </authorList>
    </citation>
    <scope>NUCLEOTIDE SEQUENCE [LARGE SCALE GENOMIC DNA]</scope>
    <source>
        <strain evidence="4 5">KUS-F28377</strain>
    </source>
</reference>
<comment type="subcellular location">
    <subcellularLocation>
        <location evidence="1">Nucleus</location>
    </subcellularLocation>
</comment>